<evidence type="ECO:0000256" key="1">
    <source>
        <dbReference type="SAM" id="MobiDB-lite"/>
    </source>
</evidence>
<reference evidence="2" key="1">
    <citation type="submission" date="2021-01" db="EMBL/GenBank/DDBJ databases">
        <title>Genome sequence of Phenylobacterium sp. 20VBR1 isolated from a valley glaceir, Ny-Alesund, Svalbard.</title>
        <authorList>
            <person name="Thomas F.A."/>
            <person name="Krishnan K.P."/>
            <person name="Sinha R.K."/>
        </authorList>
    </citation>
    <scope>NUCLEOTIDE SEQUENCE</scope>
    <source>
        <strain evidence="2">20VBR1</strain>
    </source>
</reference>
<dbReference type="AlphaFoldDB" id="A0A974P4B9"/>
<gene>
    <name evidence="2" type="ORF">JKL49_27100</name>
</gene>
<sequence length="229" mass="25269">MLAGVENASASKGAYAYESHCDIVSQVALAPKHVVHSIGGNVGDTVTKTERALAGGPITTGRPIAWIAVLVLKPDPTLAAPAPPPAPPAPPPVPPAPEPAPVPPAPTPEPTPRRRHRPCLNLRRPYLRRSPHPHRARHRLRNPYLRPCPRRPSRRPQRRQRPRPIPLCQMSPTNRRTSQRPRRRHALILLPCGVESEPGYSSPAMRFANDLAKRRSRPAREKDKSSHLA</sequence>
<evidence type="ECO:0000313" key="2">
    <source>
        <dbReference type="EMBL" id="QQZ50159.1"/>
    </source>
</evidence>
<feature type="compositionally biased region" description="Basic and acidic residues" evidence="1">
    <location>
        <begin position="218"/>
        <end position="229"/>
    </location>
</feature>
<protein>
    <submittedName>
        <fullName evidence="2">DUF2272 domain-containing protein</fullName>
    </submittedName>
</protein>
<feature type="compositionally biased region" description="Basic residues" evidence="1">
    <location>
        <begin position="125"/>
        <end position="141"/>
    </location>
</feature>
<feature type="region of interest" description="Disordered" evidence="1">
    <location>
        <begin position="80"/>
        <end position="183"/>
    </location>
</feature>
<accession>A0A974P4B9</accession>
<feature type="compositionally biased region" description="Pro residues" evidence="1">
    <location>
        <begin position="81"/>
        <end position="110"/>
    </location>
</feature>
<name>A0A974P4B9_9CAUL</name>
<proteinExistence type="predicted"/>
<organism evidence="2">
    <name type="scientific">Phenylobacterium glaciei</name>
    <dbReference type="NCBI Taxonomy" id="2803784"/>
    <lineage>
        <taxon>Bacteria</taxon>
        <taxon>Pseudomonadati</taxon>
        <taxon>Pseudomonadota</taxon>
        <taxon>Alphaproteobacteria</taxon>
        <taxon>Caulobacterales</taxon>
        <taxon>Caulobacteraceae</taxon>
        <taxon>Phenylobacterium</taxon>
    </lineage>
</organism>
<feature type="compositionally biased region" description="Basic residues" evidence="1">
    <location>
        <begin position="148"/>
        <end position="162"/>
    </location>
</feature>
<dbReference type="PRINTS" id="PR01217">
    <property type="entry name" value="PRICHEXTENSN"/>
</dbReference>
<dbReference type="EMBL" id="CP068570">
    <property type="protein sequence ID" value="QQZ50159.1"/>
    <property type="molecule type" value="Genomic_DNA"/>
</dbReference>
<feature type="region of interest" description="Disordered" evidence="1">
    <location>
        <begin position="208"/>
        <end position="229"/>
    </location>
</feature>